<proteinExistence type="predicted"/>
<comment type="caution">
    <text evidence="1">The sequence shown here is derived from an EMBL/GenBank/DDBJ whole genome shotgun (WGS) entry which is preliminary data.</text>
</comment>
<sequence length="77" mass="8615">MSAEIGAKLSQVGTSIRCDRMQALALPRQSLLLGFLKVRASKYCYAQDSRMRSLSPLLLSLNSVMEVVPPEKFDERI</sequence>
<accession>A0A6B3N5B3</accession>
<reference evidence="1" key="1">
    <citation type="submission" date="2019-11" db="EMBL/GenBank/DDBJ databases">
        <title>Genomic insights into an expanded diversity of filamentous marine cyanobacteria reveals the extraordinary biosynthetic potential of Moorea and Okeania.</title>
        <authorList>
            <person name="Ferreira Leao T."/>
            <person name="Wang M."/>
            <person name="Moss N."/>
            <person name="Da Silva R."/>
            <person name="Sanders J."/>
            <person name="Nurk S."/>
            <person name="Gurevich A."/>
            <person name="Humphrey G."/>
            <person name="Reher R."/>
            <person name="Zhu Q."/>
            <person name="Belda-Ferre P."/>
            <person name="Glukhov E."/>
            <person name="Rex R."/>
            <person name="Dorrestein P.C."/>
            <person name="Knight R."/>
            <person name="Pevzner P."/>
            <person name="Gerwick W.H."/>
            <person name="Gerwick L."/>
        </authorList>
    </citation>
    <scope>NUCLEOTIDE SEQUENCE</scope>
    <source>
        <strain evidence="1">SIO1C4</strain>
    </source>
</reference>
<protein>
    <submittedName>
        <fullName evidence="1">Uncharacterized protein</fullName>
    </submittedName>
</protein>
<dbReference type="EMBL" id="JAAHFQ010000276">
    <property type="protein sequence ID" value="NER28906.1"/>
    <property type="molecule type" value="Genomic_DNA"/>
</dbReference>
<organism evidence="1">
    <name type="scientific">Symploca sp. SIO1C4</name>
    <dbReference type="NCBI Taxonomy" id="2607765"/>
    <lineage>
        <taxon>Bacteria</taxon>
        <taxon>Bacillati</taxon>
        <taxon>Cyanobacteriota</taxon>
        <taxon>Cyanophyceae</taxon>
        <taxon>Coleofasciculales</taxon>
        <taxon>Coleofasciculaceae</taxon>
        <taxon>Symploca</taxon>
    </lineage>
</organism>
<evidence type="ECO:0000313" key="1">
    <source>
        <dbReference type="EMBL" id="NER28906.1"/>
    </source>
</evidence>
<gene>
    <name evidence="1" type="ORF">F6J89_15025</name>
</gene>
<name>A0A6B3N5B3_9CYAN</name>
<dbReference type="AlphaFoldDB" id="A0A6B3N5B3"/>